<feature type="domain" description="Agglutinin" evidence="2">
    <location>
        <begin position="61"/>
        <end position="127"/>
    </location>
</feature>
<proteinExistence type="predicted"/>
<comment type="caution">
    <text evidence="3">The sequence shown here is derived from an EMBL/GenBank/DDBJ whole genome shotgun (WGS) entry which is preliminary data.</text>
</comment>
<gene>
    <name evidence="3" type="ORF">Tsubulata_027636</name>
</gene>
<dbReference type="Pfam" id="PF07468">
    <property type="entry name" value="Agglutinin"/>
    <property type="match status" value="1"/>
</dbReference>
<dbReference type="SUPFAM" id="SSF50382">
    <property type="entry name" value="Agglutinin"/>
    <property type="match status" value="1"/>
</dbReference>
<dbReference type="PANTHER" id="PTHR39244">
    <property type="entry name" value="NATTERIN-4"/>
    <property type="match status" value="1"/>
</dbReference>
<dbReference type="Gene3D" id="2.80.10.50">
    <property type="match status" value="1"/>
</dbReference>
<dbReference type="InterPro" id="IPR053237">
    <property type="entry name" value="Natterin_C"/>
</dbReference>
<evidence type="ECO:0000313" key="4">
    <source>
        <dbReference type="Proteomes" id="UP001141552"/>
    </source>
</evidence>
<evidence type="ECO:0000259" key="2">
    <source>
        <dbReference type="Pfam" id="PF07468"/>
    </source>
</evidence>
<sequence length="372" mass="40791">MAPSLPNAFTLYSLPNAFTLYSNKYARHVSFTAPEQGEGALSCGSMAIGQALTFITEPANGRQDGFVHIKCYDNDKYLMSKDGLYVVASGNEKNEDRSVRDCTMFRRPFADGGNRNIISLQHAYQSKLIHLLGDMYGLLAVITINFRPGEPKSSTEVALFTIKEVPDPRPVVESEITDVKFDIERAKIYGERPIQLAMGKAANDDDNNNNNNNNNNKDVALSYPKTETSTWKVTSSSSSSNNVAIKLKSAIPVIVDDGKVGLPPAAVKDFSGPYEWGKTLESTSAVNTTYKVVVPPRAVAFVTLTATQASFDVPFSYTQRDTLANGTTSSTSQKQGGTYTGLGLFNFRYEAEFWSKDKLLDDGRDNPQGYLT</sequence>
<dbReference type="AlphaFoldDB" id="A0A9Q0FRI0"/>
<dbReference type="SUPFAM" id="SSF56973">
    <property type="entry name" value="Aerolisin/ETX pore-forming domain"/>
    <property type="match status" value="1"/>
</dbReference>
<dbReference type="Proteomes" id="UP001141552">
    <property type="component" value="Unassembled WGS sequence"/>
</dbReference>
<dbReference type="InterPro" id="IPR036242">
    <property type="entry name" value="Agglutinin_dom_sf"/>
</dbReference>
<accession>A0A9Q0FRI0</accession>
<protein>
    <recommendedName>
        <fullName evidence="2">Agglutinin domain-containing protein</fullName>
    </recommendedName>
</protein>
<organism evidence="3 4">
    <name type="scientific">Turnera subulata</name>
    <dbReference type="NCBI Taxonomy" id="218843"/>
    <lineage>
        <taxon>Eukaryota</taxon>
        <taxon>Viridiplantae</taxon>
        <taxon>Streptophyta</taxon>
        <taxon>Embryophyta</taxon>
        <taxon>Tracheophyta</taxon>
        <taxon>Spermatophyta</taxon>
        <taxon>Magnoliopsida</taxon>
        <taxon>eudicotyledons</taxon>
        <taxon>Gunneridae</taxon>
        <taxon>Pentapetalae</taxon>
        <taxon>rosids</taxon>
        <taxon>fabids</taxon>
        <taxon>Malpighiales</taxon>
        <taxon>Passifloraceae</taxon>
        <taxon>Turnera</taxon>
    </lineage>
</organism>
<reference evidence="3" key="2">
    <citation type="journal article" date="2023" name="Plants (Basel)">
        <title>Annotation of the Turnera subulata (Passifloraceae) Draft Genome Reveals the S-Locus Evolved after the Divergence of Turneroideae from Passifloroideae in a Stepwise Manner.</title>
        <authorList>
            <person name="Henning P.M."/>
            <person name="Roalson E.H."/>
            <person name="Mir W."/>
            <person name="McCubbin A.G."/>
            <person name="Shore J.S."/>
        </authorList>
    </citation>
    <scope>NUCLEOTIDE SEQUENCE</scope>
    <source>
        <strain evidence="3">F60SS</strain>
    </source>
</reference>
<evidence type="ECO:0000256" key="1">
    <source>
        <dbReference type="SAM" id="MobiDB-lite"/>
    </source>
</evidence>
<dbReference type="CDD" id="cd20216">
    <property type="entry name" value="PFM_HFR-2-like"/>
    <property type="match status" value="1"/>
</dbReference>
<evidence type="ECO:0000313" key="3">
    <source>
        <dbReference type="EMBL" id="KAJ4836276.1"/>
    </source>
</evidence>
<reference evidence="3" key="1">
    <citation type="submission" date="2022-02" db="EMBL/GenBank/DDBJ databases">
        <authorList>
            <person name="Henning P.M."/>
            <person name="McCubbin A.G."/>
            <person name="Shore J.S."/>
        </authorList>
    </citation>
    <scope>NUCLEOTIDE SEQUENCE</scope>
    <source>
        <strain evidence="3">F60SS</strain>
        <tissue evidence="3">Leaves</tissue>
    </source>
</reference>
<name>A0A9Q0FRI0_9ROSI</name>
<dbReference type="PANTHER" id="PTHR39244:SF5">
    <property type="entry name" value="NATTERIN-3-LIKE"/>
    <property type="match status" value="1"/>
</dbReference>
<keyword evidence="4" id="KW-1185">Reference proteome</keyword>
<feature type="region of interest" description="Disordered" evidence="1">
    <location>
        <begin position="200"/>
        <end position="219"/>
    </location>
</feature>
<dbReference type="InterPro" id="IPR008998">
    <property type="entry name" value="Agglutinin"/>
</dbReference>
<dbReference type="Gene3D" id="2.170.15.10">
    <property type="entry name" value="Proaerolysin, chain A, domain 3"/>
    <property type="match status" value="1"/>
</dbReference>
<dbReference type="EMBL" id="JAKUCV010004170">
    <property type="protein sequence ID" value="KAJ4836276.1"/>
    <property type="molecule type" value="Genomic_DNA"/>
</dbReference>